<keyword evidence="11 13" id="KW-0472">Membrane</keyword>
<dbReference type="CDD" id="cd06225">
    <property type="entry name" value="HAMP"/>
    <property type="match status" value="1"/>
</dbReference>
<dbReference type="PANTHER" id="PTHR45436:SF5">
    <property type="entry name" value="SENSOR HISTIDINE KINASE TRCS"/>
    <property type="match status" value="1"/>
</dbReference>
<dbReference type="OrthoDB" id="9786919at2"/>
<evidence type="ECO:0000256" key="11">
    <source>
        <dbReference type="ARBA" id="ARBA00023136"/>
    </source>
</evidence>
<dbReference type="PROSITE" id="PS50109">
    <property type="entry name" value="HIS_KIN"/>
    <property type="match status" value="1"/>
</dbReference>
<feature type="compositionally biased region" description="Polar residues" evidence="12">
    <location>
        <begin position="479"/>
        <end position="489"/>
    </location>
</feature>
<evidence type="ECO:0000259" key="15">
    <source>
        <dbReference type="PROSITE" id="PS50885"/>
    </source>
</evidence>
<evidence type="ECO:0000256" key="4">
    <source>
        <dbReference type="ARBA" id="ARBA00022475"/>
    </source>
</evidence>
<dbReference type="InterPro" id="IPR003660">
    <property type="entry name" value="HAMP_dom"/>
</dbReference>
<evidence type="ECO:0000256" key="13">
    <source>
        <dbReference type="SAM" id="Phobius"/>
    </source>
</evidence>
<keyword evidence="7 13" id="KW-0812">Transmembrane</keyword>
<dbReference type="FunFam" id="1.10.287.130:FF:000001">
    <property type="entry name" value="Two-component sensor histidine kinase"/>
    <property type="match status" value="1"/>
</dbReference>
<keyword evidence="6 16" id="KW-0808">Transferase</keyword>
<evidence type="ECO:0000256" key="10">
    <source>
        <dbReference type="ARBA" id="ARBA00023012"/>
    </source>
</evidence>
<sequence>MNVASRIPIRWRLTLWYAGLLAMVIVLFSLTLYVGLRQILYSMLDESLHQQAALVASTIQVVNGVPDLPGSNARDFTTGEHFVRLTDLSGRTVDGASSVHGRLPVDQAGLSQALSGRFSMRWVSTDGEQMRVLSEPVVSGGQIVGALQVGTSGTEVVETLQFTVLLLAIAGSLILLAASLGGLWIAGRVLQPVDRITGLAAEIEETDLSRRINLNLPDDQIGRLARTFNGMLDRIEGAFRRQHQFTADASHELRTPLTLMQNQIELALRQPRDPEEDRAVLEALAGDLDRLTRLANALLLLARGDDHAIRLHHEAVDLPVVLGLIAEQYGPVAAEAGVTFRLDTEPAMPRADQDRVIQVLVNLVDNALRHSPAGTEIVLGCRTDDAWASFWVIDQGAGIAPEHLPHLGERFYRIEQDRDRARGGIGLGLSICKMIIAAYGGTMAITSSPGTGTSVVVRLPALTAPSEGLAPERKKASAPSATLASTGLQTPARRN</sequence>
<dbReference type="InterPro" id="IPR003594">
    <property type="entry name" value="HATPase_dom"/>
</dbReference>
<dbReference type="SMART" id="SM00387">
    <property type="entry name" value="HATPase_c"/>
    <property type="match status" value="1"/>
</dbReference>
<feature type="domain" description="Histidine kinase" evidence="14">
    <location>
        <begin position="248"/>
        <end position="463"/>
    </location>
</feature>
<organism evidence="16 17">
    <name type="scientific">Nitrolancea hollandica Lb</name>
    <dbReference type="NCBI Taxonomy" id="1129897"/>
    <lineage>
        <taxon>Bacteria</taxon>
        <taxon>Pseudomonadati</taxon>
        <taxon>Thermomicrobiota</taxon>
        <taxon>Thermomicrobia</taxon>
        <taxon>Sphaerobacterales</taxon>
        <taxon>Sphaerobacterineae</taxon>
        <taxon>Sphaerobacteraceae</taxon>
        <taxon>Nitrolancea</taxon>
    </lineage>
</organism>
<dbReference type="SMART" id="SM00304">
    <property type="entry name" value="HAMP"/>
    <property type="match status" value="1"/>
</dbReference>
<dbReference type="AlphaFoldDB" id="I4ED75"/>
<keyword evidence="10" id="KW-0902">Two-component regulatory system</keyword>
<dbReference type="InterPro" id="IPR036097">
    <property type="entry name" value="HisK_dim/P_sf"/>
</dbReference>
<dbReference type="PROSITE" id="PS50885">
    <property type="entry name" value="HAMP"/>
    <property type="match status" value="1"/>
</dbReference>
<dbReference type="Gene3D" id="1.10.287.130">
    <property type="match status" value="1"/>
</dbReference>
<dbReference type="GO" id="GO:0000155">
    <property type="term" value="F:phosphorelay sensor kinase activity"/>
    <property type="evidence" value="ECO:0007669"/>
    <property type="project" value="InterPro"/>
</dbReference>
<comment type="caution">
    <text evidence="16">The sequence shown here is derived from an EMBL/GenBank/DDBJ whole genome shotgun (WGS) entry which is preliminary data.</text>
</comment>
<evidence type="ECO:0000256" key="6">
    <source>
        <dbReference type="ARBA" id="ARBA00022679"/>
    </source>
</evidence>
<gene>
    <name evidence="16" type="ORF">NITHO_140019</name>
</gene>
<comment type="subcellular location">
    <subcellularLocation>
        <location evidence="2">Cell membrane</location>
        <topology evidence="2">Multi-pass membrane protein</topology>
    </subcellularLocation>
</comment>
<dbReference type="EC" id="2.7.13.3" evidence="3"/>
<dbReference type="FunFam" id="3.30.565.10:FF:000006">
    <property type="entry name" value="Sensor histidine kinase WalK"/>
    <property type="match status" value="1"/>
</dbReference>
<dbReference type="CDD" id="cd00082">
    <property type="entry name" value="HisKA"/>
    <property type="match status" value="1"/>
</dbReference>
<dbReference type="SUPFAM" id="SSF55874">
    <property type="entry name" value="ATPase domain of HSP90 chaperone/DNA topoisomerase II/histidine kinase"/>
    <property type="match status" value="1"/>
</dbReference>
<evidence type="ECO:0000256" key="9">
    <source>
        <dbReference type="ARBA" id="ARBA00022989"/>
    </source>
</evidence>
<dbReference type="PANTHER" id="PTHR45436">
    <property type="entry name" value="SENSOR HISTIDINE KINASE YKOH"/>
    <property type="match status" value="1"/>
</dbReference>
<dbReference type="InterPro" id="IPR003661">
    <property type="entry name" value="HisK_dim/P_dom"/>
</dbReference>
<evidence type="ECO:0000256" key="1">
    <source>
        <dbReference type="ARBA" id="ARBA00000085"/>
    </source>
</evidence>
<feature type="transmembrane region" description="Helical" evidence="13">
    <location>
        <begin position="15"/>
        <end position="36"/>
    </location>
</feature>
<dbReference type="Gene3D" id="6.10.340.10">
    <property type="match status" value="1"/>
</dbReference>
<dbReference type="SMART" id="SM00388">
    <property type="entry name" value="HisKA"/>
    <property type="match status" value="1"/>
</dbReference>
<keyword evidence="4" id="KW-1003">Cell membrane</keyword>
<dbReference type="Gene3D" id="3.30.565.10">
    <property type="entry name" value="Histidine kinase-like ATPase, C-terminal domain"/>
    <property type="match status" value="1"/>
</dbReference>
<accession>I4ED75</accession>
<dbReference type="SUPFAM" id="SSF103190">
    <property type="entry name" value="Sensory domain-like"/>
    <property type="match status" value="1"/>
</dbReference>
<reference evidence="16 17" key="1">
    <citation type="journal article" date="2012" name="ISME J.">
        <title>Nitrification expanded: discovery, physiology and genomics of a nitrite-oxidizing bacterium from the phylum Chloroflexi.</title>
        <authorList>
            <person name="Sorokin D.Y."/>
            <person name="Lucker S."/>
            <person name="Vejmelkova D."/>
            <person name="Kostrikina N.A."/>
            <person name="Kleerebezem R."/>
            <person name="Rijpstra W.I."/>
            <person name="Damste J.S."/>
            <person name="Le Paslier D."/>
            <person name="Muyzer G."/>
            <person name="Wagner M."/>
            <person name="van Loosdrecht M.C."/>
            <person name="Daims H."/>
        </authorList>
    </citation>
    <scope>NUCLEOTIDE SEQUENCE [LARGE SCALE GENOMIC DNA]</scope>
    <source>
        <strain evidence="17">none</strain>
    </source>
</reference>
<dbReference type="Pfam" id="PF00512">
    <property type="entry name" value="HisKA"/>
    <property type="match status" value="1"/>
</dbReference>
<dbReference type="Pfam" id="PF02518">
    <property type="entry name" value="HATPase_c"/>
    <property type="match status" value="1"/>
</dbReference>
<name>I4ED75_9BACT</name>
<dbReference type="InterPro" id="IPR036890">
    <property type="entry name" value="HATPase_C_sf"/>
</dbReference>
<keyword evidence="17" id="KW-1185">Reference proteome</keyword>
<evidence type="ECO:0000259" key="14">
    <source>
        <dbReference type="PROSITE" id="PS50109"/>
    </source>
</evidence>
<dbReference type="Proteomes" id="UP000004221">
    <property type="component" value="Unassembled WGS sequence"/>
</dbReference>
<feature type="transmembrane region" description="Helical" evidence="13">
    <location>
        <begin position="164"/>
        <end position="186"/>
    </location>
</feature>
<keyword evidence="5" id="KW-0597">Phosphoprotein</keyword>
<evidence type="ECO:0000256" key="7">
    <source>
        <dbReference type="ARBA" id="ARBA00022692"/>
    </source>
</evidence>
<proteinExistence type="predicted"/>
<keyword evidence="8" id="KW-0418">Kinase</keyword>
<evidence type="ECO:0000256" key="8">
    <source>
        <dbReference type="ARBA" id="ARBA00022777"/>
    </source>
</evidence>
<dbReference type="EMBL" id="CAGS01000046">
    <property type="protein sequence ID" value="CCF82637.1"/>
    <property type="molecule type" value="Genomic_DNA"/>
</dbReference>
<evidence type="ECO:0000256" key="12">
    <source>
        <dbReference type="SAM" id="MobiDB-lite"/>
    </source>
</evidence>
<evidence type="ECO:0000313" key="16">
    <source>
        <dbReference type="EMBL" id="CCF82637.1"/>
    </source>
</evidence>
<dbReference type="Pfam" id="PF00672">
    <property type="entry name" value="HAMP"/>
    <property type="match status" value="1"/>
</dbReference>
<dbReference type="InterPro" id="IPR005467">
    <property type="entry name" value="His_kinase_dom"/>
</dbReference>
<keyword evidence="9 13" id="KW-1133">Transmembrane helix</keyword>
<dbReference type="SUPFAM" id="SSF158472">
    <property type="entry name" value="HAMP domain-like"/>
    <property type="match status" value="1"/>
</dbReference>
<evidence type="ECO:0000256" key="3">
    <source>
        <dbReference type="ARBA" id="ARBA00012438"/>
    </source>
</evidence>
<comment type="catalytic activity">
    <reaction evidence="1">
        <text>ATP + protein L-histidine = ADP + protein N-phospho-L-histidine.</text>
        <dbReference type="EC" id="2.7.13.3"/>
    </reaction>
</comment>
<feature type="domain" description="HAMP" evidence="15">
    <location>
        <begin position="187"/>
        <end position="240"/>
    </location>
</feature>
<dbReference type="SUPFAM" id="SSF47384">
    <property type="entry name" value="Homodimeric domain of signal transducing histidine kinase"/>
    <property type="match status" value="1"/>
</dbReference>
<protein>
    <recommendedName>
        <fullName evidence="3">histidine kinase</fullName>
        <ecNumber evidence="3">2.7.13.3</ecNumber>
    </recommendedName>
</protein>
<evidence type="ECO:0000256" key="5">
    <source>
        <dbReference type="ARBA" id="ARBA00022553"/>
    </source>
</evidence>
<dbReference type="InterPro" id="IPR004358">
    <property type="entry name" value="Sig_transdc_His_kin-like_C"/>
</dbReference>
<dbReference type="PRINTS" id="PR00344">
    <property type="entry name" value="BCTRLSENSOR"/>
</dbReference>
<feature type="region of interest" description="Disordered" evidence="12">
    <location>
        <begin position="467"/>
        <end position="495"/>
    </location>
</feature>
<dbReference type="RefSeq" id="WP_008474861.1">
    <property type="nucleotide sequence ID" value="NZ_CAGS01000046.1"/>
</dbReference>
<evidence type="ECO:0000313" key="17">
    <source>
        <dbReference type="Proteomes" id="UP000004221"/>
    </source>
</evidence>
<evidence type="ECO:0000256" key="2">
    <source>
        <dbReference type="ARBA" id="ARBA00004651"/>
    </source>
</evidence>
<dbReference type="InterPro" id="IPR029151">
    <property type="entry name" value="Sensor-like_sf"/>
</dbReference>
<dbReference type="GO" id="GO:0005886">
    <property type="term" value="C:plasma membrane"/>
    <property type="evidence" value="ECO:0007669"/>
    <property type="project" value="UniProtKB-SubCell"/>
</dbReference>
<dbReference type="InterPro" id="IPR050428">
    <property type="entry name" value="TCS_sensor_his_kinase"/>
</dbReference>